<protein>
    <recommendedName>
        <fullName evidence="4">DUF1850 domain-containing protein</fullName>
    </recommendedName>
</protein>
<feature type="transmembrane region" description="Helical" evidence="1">
    <location>
        <begin position="9"/>
        <end position="32"/>
    </location>
</feature>
<comment type="caution">
    <text evidence="2">The sequence shown here is derived from an EMBL/GenBank/DDBJ whole genome shotgun (WGS) entry which is preliminary data.</text>
</comment>
<name>A0A292YE88_9BACL</name>
<keyword evidence="1" id="KW-1133">Transmembrane helix</keyword>
<dbReference type="EMBL" id="BDUF01000086">
    <property type="protein sequence ID" value="GAX91232.1"/>
    <property type="molecule type" value="Genomic_DNA"/>
</dbReference>
<dbReference type="InterPro" id="IPR015001">
    <property type="entry name" value="DUF1850"/>
</dbReference>
<sequence>MAMKGRQFLIWLTGIIVIIWALNVPFLTSLAIKDGNSGQVLLSLPMKPDDSFSLRYIHSIHRTTVIEKYYIDEHLNLVVDEMIFDSYGVGIPSELEPGQQLAMENGKFILRNVNRKLPYFDQRIGQEIANHVLMVKGREIPLSWISLPGSSVRFQAIRETSLQYFERGLSQWLNKRILKP</sequence>
<reference evidence="3" key="1">
    <citation type="submission" date="2017-07" db="EMBL/GenBank/DDBJ databases">
        <title>Draft genome sequence of Effusibacillus lacus strain skLN1.</title>
        <authorList>
            <person name="Watanabe M."/>
            <person name="Kojima H."/>
            <person name="Fukui M."/>
        </authorList>
    </citation>
    <scope>NUCLEOTIDE SEQUENCE [LARGE SCALE GENOMIC DNA]</scope>
    <source>
        <strain evidence="3">skLN1</strain>
    </source>
</reference>
<evidence type="ECO:0000313" key="2">
    <source>
        <dbReference type="EMBL" id="GAX91232.1"/>
    </source>
</evidence>
<accession>A0A292YE88</accession>
<evidence type="ECO:0008006" key="4">
    <source>
        <dbReference type="Google" id="ProtNLM"/>
    </source>
</evidence>
<dbReference type="Pfam" id="PF08905">
    <property type="entry name" value="DUF1850"/>
    <property type="match status" value="1"/>
</dbReference>
<evidence type="ECO:0000313" key="3">
    <source>
        <dbReference type="Proteomes" id="UP000217785"/>
    </source>
</evidence>
<keyword evidence="3" id="KW-1185">Reference proteome</keyword>
<dbReference type="AlphaFoldDB" id="A0A292YE88"/>
<proteinExistence type="predicted"/>
<dbReference type="Proteomes" id="UP000217785">
    <property type="component" value="Unassembled WGS sequence"/>
</dbReference>
<keyword evidence="1" id="KW-0812">Transmembrane</keyword>
<keyword evidence="1" id="KW-0472">Membrane</keyword>
<organism evidence="2 3">
    <name type="scientific">Effusibacillus lacus</name>
    <dbReference type="NCBI Taxonomy" id="1348429"/>
    <lineage>
        <taxon>Bacteria</taxon>
        <taxon>Bacillati</taxon>
        <taxon>Bacillota</taxon>
        <taxon>Bacilli</taxon>
        <taxon>Bacillales</taxon>
        <taxon>Alicyclobacillaceae</taxon>
        <taxon>Effusibacillus</taxon>
    </lineage>
</organism>
<gene>
    <name evidence="2" type="ORF">EFBL_2898</name>
</gene>
<evidence type="ECO:0000256" key="1">
    <source>
        <dbReference type="SAM" id="Phobius"/>
    </source>
</evidence>